<name>A0A369WMN0_9GAMM</name>
<reference evidence="2 3" key="1">
    <citation type="submission" date="2018-07" db="EMBL/GenBank/DDBJ databases">
        <title>Motiliproteus coralliicola sp. nov., a bacterium isolated from Coral.</title>
        <authorList>
            <person name="Wang G."/>
        </authorList>
    </citation>
    <scope>NUCLEOTIDE SEQUENCE [LARGE SCALE GENOMIC DNA]</scope>
    <source>
        <strain evidence="2 3">C34</strain>
    </source>
</reference>
<gene>
    <name evidence="2" type="ORF">DV711_09245</name>
</gene>
<feature type="transmembrane region" description="Helical" evidence="1">
    <location>
        <begin position="21"/>
        <end position="41"/>
    </location>
</feature>
<feature type="transmembrane region" description="Helical" evidence="1">
    <location>
        <begin position="76"/>
        <end position="95"/>
    </location>
</feature>
<dbReference type="InterPro" id="IPR018643">
    <property type="entry name" value="DUF2069_membrane"/>
</dbReference>
<organism evidence="2 3">
    <name type="scientific">Motiliproteus coralliicola</name>
    <dbReference type="NCBI Taxonomy" id="2283196"/>
    <lineage>
        <taxon>Bacteria</taxon>
        <taxon>Pseudomonadati</taxon>
        <taxon>Pseudomonadota</taxon>
        <taxon>Gammaproteobacteria</taxon>
        <taxon>Oceanospirillales</taxon>
        <taxon>Oceanospirillaceae</taxon>
        <taxon>Motiliproteus</taxon>
    </lineage>
</organism>
<comment type="caution">
    <text evidence="2">The sequence shown here is derived from an EMBL/GenBank/DDBJ whole genome shotgun (WGS) entry which is preliminary data.</text>
</comment>
<evidence type="ECO:0000313" key="2">
    <source>
        <dbReference type="EMBL" id="RDE22751.1"/>
    </source>
</evidence>
<feature type="transmembrane region" description="Helical" evidence="1">
    <location>
        <begin position="47"/>
        <end position="69"/>
    </location>
</feature>
<evidence type="ECO:0000256" key="1">
    <source>
        <dbReference type="SAM" id="Phobius"/>
    </source>
</evidence>
<protein>
    <submittedName>
        <fullName evidence="2">DUF2069 domain-containing protein</fullName>
    </submittedName>
</protein>
<keyword evidence="1" id="KW-1133">Transmembrane helix</keyword>
<keyword evidence="1" id="KW-0812">Transmembrane</keyword>
<proteinExistence type="predicted"/>
<keyword evidence="3" id="KW-1185">Reference proteome</keyword>
<dbReference type="RefSeq" id="WP_114695383.1">
    <property type="nucleotide sequence ID" value="NZ_QQOH01000002.1"/>
</dbReference>
<evidence type="ECO:0000313" key="3">
    <source>
        <dbReference type="Proteomes" id="UP000253769"/>
    </source>
</evidence>
<keyword evidence="1" id="KW-0472">Membrane</keyword>
<feature type="transmembrane region" description="Helical" evidence="1">
    <location>
        <begin position="101"/>
        <end position="121"/>
    </location>
</feature>
<dbReference type="EMBL" id="QQOH01000002">
    <property type="protein sequence ID" value="RDE22751.1"/>
    <property type="molecule type" value="Genomic_DNA"/>
</dbReference>
<dbReference type="OrthoDB" id="5738125at2"/>
<accession>A0A369WMN0</accession>
<sequence length="142" mass="15812">MPMIKNKLSIEQLQQRVHYSGLATRLSLLGLIGLLSAWMLWISPPALANPITIWLVLTLPLVGFVPAIFGGRARPHIWLCFVILVYFCSGVIHAMTDKFMLLGLAKTMLTVVLFCSAMMYARWKSILQGMESPQSPTQPPSV</sequence>
<dbReference type="Proteomes" id="UP000253769">
    <property type="component" value="Unassembled WGS sequence"/>
</dbReference>
<dbReference type="AlphaFoldDB" id="A0A369WMN0"/>
<dbReference type="Pfam" id="PF09842">
    <property type="entry name" value="DUF2069"/>
    <property type="match status" value="1"/>
</dbReference>